<sequence length="97" mass="11341">MELQEHATNVMKTVDEAIREMDNLDGFFQYLHQIGSSHRKIPGFKPEYFWKIEQPFLQAVEQTLGDRYTENIENIYKMTIKLIIETLIQGYQQGGGS</sequence>
<keyword evidence="2" id="KW-0479">Metal-binding</keyword>
<dbReference type="InterPro" id="IPR012292">
    <property type="entry name" value="Globin/Proto"/>
</dbReference>
<dbReference type="SUPFAM" id="SSF46458">
    <property type="entry name" value="Globin-like"/>
    <property type="match status" value="1"/>
</dbReference>
<comment type="similarity">
    <text evidence="4">Belongs to the globin family.</text>
</comment>
<keyword evidence="1 4" id="KW-0349">Heme</keyword>
<evidence type="ECO:0000256" key="3">
    <source>
        <dbReference type="ARBA" id="ARBA00023004"/>
    </source>
</evidence>
<dbReference type="InterPro" id="IPR000971">
    <property type="entry name" value="Globin"/>
</dbReference>
<dbReference type="AlphaFoldDB" id="A0AAW2IEW4"/>
<dbReference type="PANTHER" id="PTHR46458:SF5">
    <property type="entry name" value="GLOBIN FAMILY PROFILE DOMAIN-CONTAINING PROTEIN"/>
    <property type="match status" value="1"/>
</dbReference>
<gene>
    <name evidence="6" type="ORF">PYX00_001914</name>
</gene>
<dbReference type="GO" id="GO:0019825">
    <property type="term" value="F:oxygen binding"/>
    <property type="evidence" value="ECO:0007669"/>
    <property type="project" value="InterPro"/>
</dbReference>
<dbReference type="InterPro" id="IPR009050">
    <property type="entry name" value="Globin-like_sf"/>
</dbReference>
<dbReference type="Gene3D" id="1.10.490.10">
    <property type="entry name" value="Globins"/>
    <property type="match status" value="1"/>
</dbReference>
<organism evidence="6">
    <name type="scientific">Menopon gallinae</name>
    <name type="common">poultry shaft louse</name>
    <dbReference type="NCBI Taxonomy" id="328185"/>
    <lineage>
        <taxon>Eukaryota</taxon>
        <taxon>Metazoa</taxon>
        <taxon>Ecdysozoa</taxon>
        <taxon>Arthropoda</taxon>
        <taxon>Hexapoda</taxon>
        <taxon>Insecta</taxon>
        <taxon>Pterygota</taxon>
        <taxon>Neoptera</taxon>
        <taxon>Paraneoptera</taxon>
        <taxon>Psocodea</taxon>
        <taxon>Troctomorpha</taxon>
        <taxon>Phthiraptera</taxon>
        <taxon>Amblycera</taxon>
        <taxon>Menoponidae</taxon>
        <taxon>Menopon</taxon>
    </lineage>
</organism>
<evidence type="ECO:0000256" key="1">
    <source>
        <dbReference type="ARBA" id="ARBA00022617"/>
    </source>
</evidence>
<reference evidence="6" key="1">
    <citation type="journal article" date="2024" name="Gigascience">
        <title>Chromosome-level genome of the poultry shaft louse Menopon gallinae provides insight into the host-switching and adaptive evolution of parasitic lice.</title>
        <authorList>
            <person name="Xu Y."/>
            <person name="Ma L."/>
            <person name="Liu S."/>
            <person name="Liang Y."/>
            <person name="Liu Q."/>
            <person name="He Z."/>
            <person name="Tian L."/>
            <person name="Duan Y."/>
            <person name="Cai W."/>
            <person name="Li H."/>
            <person name="Song F."/>
        </authorList>
    </citation>
    <scope>NUCLEOTIDE SEQUENCE</scope>
    <source>
        <strain evidence="6">Cailab_2023a</strain>
    </source>
</reference>
<feature type="domain" description="Globin" evidence="5">
    <location>
        <begin position="1"/>
        <end position="92"/>
    </location>
</feature>
<accession>A0AAW2IEW4</accession>
<keyword evidence="4" id="KW-0813">Transport</keyword>
<dbReference type="GO" id="GO:0020037">
    <property type="term" value="F:heme binding"/>
    <property type="evidence" value="ECO:0007669"/>
    <property type="project" value="InterPro"/>
</dbReference>
<dbReference type="PANTHER" id="PTHR46458">
    <property type="entry name" value="BLR2807 PROTEIN"/>
    <property type="match status" value="1"/>
</dbReference>
<evidence type="ECO:0000259" key="5">
    <source>
        <dbReference type="PROSITE" id="PS01033"/>
    </source>
</evidence>
<keyword evidence="3" id="KW-0408">Iron</keyword>
<evidence type="ECO:0000256" key="4">
    <source>
        <dbReference type="RuleBase" id="RU000356"/>
    </source>
</evidence>
<dbReference type="Pfam" id="PF00042">
    <property type="entry name" value="Globin"/>
    <property type="match status" value="1"/>
</dbReference>
<dbReference type="GO" id="GO:0005344">
    <property type="term" value="F:oxygen carrier activity"/>
    <property type="evidence" value="ECO:0007669"/>
    <property type="project" value="UniProtKB-KW"/>
</dbReference>
<comment type="caution">
    <text evidence="6">The sequence shown here is derived from an EMBL/GenBank/DDBJ whole genome shotgun (WGS) entry which is preliminary data.</text>
</comment>
<evidence type="ECO:0000313" key="6">
    <source>
        <dbReference type="EMBL" id="KAL0280695.1"/>
    </source>
</evidence>
<dbReference type="InterPro" id="IPR050532">
    <property type="entry name" value="Globin-like_OT"/>
</dbReference>
<dbReference type="EMBL" id="JARGDH010000001">
    <property type="protein sequence ID" value="KAL0280695.1"/>
    <property type="molecule type" value="Genomic_DNA"/>
</dbReference>
<dbReference type="PROSITE" id="PS01033">
    <property type="entry name" value="GLOBIN"/>
    <property type="match status" value="1"/>
</dbReference>
<dbReference type="GO" id="GO:0046872">
    <property type="term" value="F:metal ion binding"/>
    <property type="evidence" value="ECO:0007669"/>
    <property type="project" value="UniProtKB-KW"/>
</dbReference>
<proteinExistence type="inferred from homology"/>
<keyword evidence="4" id="KW-0561">Oxygen transport</keyword>
<name>A0AAW2IEW4_9NEOP</name>
<evidence type="ECO:0000256" key="2">
    <source>
        <dbReference type="ARBA" id="ARBA00022723"/>
    </source>
</evidence>
<protein>
    <recommendedName>
        <fullName evidence="5">Globin domain-containing protein</fullName>
    </recommendedName>
</protein>